<accession>A0ABV4UFF5</accession>
<reference evidence="2" key="1">
    <citation type="submission" date="2024-06" db="EMBL/GenBank/DDBJ databases">
        <title>Radixoralia hellwigii gen. nov., sp nov., isolated from a root canal in the human oral cavity.</title>
        <authorList>
            <person name="Bartsch S."/>
            <person name="Wittmer A."/>
            <person name="Schulz A.-K."/>
            <person name="Neumann-Schaal M."/>
            <person name="Wolf J."/>
            <person name="Gronow S."/>
            <person name="Tennert C."/>
            <person name="Haecker G."/>
            <person name="Cieplik F."/>
            <person name="Al-Ahmad A."/>
        </authorList>
    </citation>
    <scope>NUCLEOTIDE SEQUENCE [LARGE SCALE GENOMIC DNA]</scope>
    <source>
        <strain evidence="2">Wk13</strain>
    </source>
</reference>
<dbReference type="Proteomes" id="UP001574673">
    <property type="component" value="Unassembled WGS sequence"/>
</dbReference>
<evidence type="ECO:0000313" key="1">
    <source>
        <dbReference type="EMBL" id="MFA9949983.1"/>
    </source>
</evidence>
<organism evidence="1 2">
    <name type="scientific">Dentiradicibacter hellwigii</name>
    <dbReference type="NCBI Taxonomy" id="3149053"/>
    <lineage>
        <taxon>Bacteria</taxon>
        <taxon>Pseudomonadati</taxon>
        <taxon>Pseudomonadota</taxon>
        <taxon>Betaproteobacteria</taxon>
        <taxon>Rhodocyclales</taxon>
        <taxon>Rhodocyclaceae</taxon>
        <taxon>Dentiradicibacter</taxon>
    </lineage>
</organism>
<protein>
    <submittedName>
        <fullName evidence="1">Uncharacterized protein</fullName>
    </submittedName>
</protein>
<evidence type="ECO:0000313" key="2">
    <source>
        <dbReference type="Proteomes" id="UP001574673"/>
    </source>
</evidence>
<sequence>MQQEILIPHIQKCNVSMKDFLETEINGDISLNSFLGGAMSYIHNGCKGKVEITGNAYNILIYEKEVFIEHLWDDSIETIKLSLDEYLKILKSISFAK</sequence>
<gene>
    <name evidence="1" type="ORF">ABCS64_06575</name>
</gene>
<dbReference type="EMBL" id="JBEUWX010000002">
    <property type="protein sequence ID" value="MFA9949983.1"/>
    <property type="molecule type" value="Genomic_DNA"/>
</dbReference>
<name>A0ABV4UFF5_9RHOO</name>
<keyword evidence="2" id="KW-1185">Reference proteome</keyword>
<dbReference type="RefSeq" id="WP_418891074.1">
    <property type="nucleotide sequence ID" value="NZ_JBEUWX010000002.1"/>
</dbReference>
<comment type="caution">
    <text evidence="1">The sequence shown here is derived from an EMBL/GenBank/DDBJ whole genome shotgun (WGS) entry which is preliminary data.</text>
</comment>
<proteinExistence type="predicted"/>